<evidence type="ECO:0000313" key="1">
    <source>
        <dbReference type="EMBL" id="EAN98252.1"/>
    </source>
</evidence>
<sequence>MLSERRRAVRPAACVIQSQRGAGRFKGLSSGVVVLAVLGVPWLEDAHPVAAHSAPDENPLLSMRGADVAREDPHVAAEASKFLEDGISRQQNTRRCLPMRRRRRGFHVGYATHVLNITETCEPFVLSGCAELNDPPQRCWIGFQVDRSILR</sequence>
<dbReference type="InParanoid" id="Q4E0E8"/>
<dbReference type="PaxDb" id="353153-Q4E0E8"/>
<comment type="caution">
    <text evidence="1">The sequence shown here is derived from an EMBL/GenBank/DDBJ whole genome shotgun (WGS) entry which is preliminary data.</text>
</comment>
<gene>
    <name evidence="1" type="ORF">Tc00.1047053508999.49</name>
</gene>
<protein>
    <submittedName>
        <fullName evidence="1">Uncharacterized protein</fullName>
    </submittedName>
</protein>
<proteinExistence type="predicted"/>
<dbReference type="GeneID" id="3552679"/>
<organism evidence="1 2">
    <name type="scientific">Trypanosoma cruzi (strain CL Brener)</name>
    <dbReference type="NCBI Taxonomy" id="353153"/>
    <lineage>
        <taxon>Eukaryota</taxon>
        <taxon>Discoba</taxon>
        <taxon>Euglenozoa</taxon>
        <taxon>Kinetoplastea</taxon>
        <taxon>Metakinetoplastina</taxon>
        <taxon>Trypanosomatida</taxon>
        <taxon>Trypanosomatidae</taxon>
        <taxon>Trypanosoma</taxon>
        <taxon>Schizotrypanum</taxon>
    </lineage>
</organism>
<name>Q4E0E8_TRYCC</name>
<dbReference type="KEGG" id="tcr:508999.49"/>
<dbReference type="Proteomes" id="UP000002296">
    <property type="component" value="Unassembled WGS sequence"/>
</dbReference>
<evidence type="ECO:0000313" key="2">
    <source>
        <dbReference type="Proteomes" id="UP000002296"/>
    </source>
</evidence>
<keyword evidence="2" id="KW-1185">Reference proteome</keyword>
<dbReference type="EMBL" id="AAHK01000064">
    <property type="protein sequence ID" value="EAN98252.1"/>
    <property type="molecule type" value="Genomic_DNA"/>
</dbReference>
<dbReference type="AlphaFoldDB" id="Q4E0E8"/>
<accession>Q4E0E8</accession>
<dbReference type="RefSeq" id="XP_820103.1">
    <property type="nucleotide sequence ID" value="XM_815010.1"/>
</dbReference>
<reference evidence="1 2" key="1">
    <citation type="journal article" date="2005" name="Science">
        <title>The genome sequence of Trypanosoma cruzi, etiologic agent of Chagas disease.</title>
        <authorList>
            <person name="El-Sayed N.M."/>
            <person name="Myler P.J."/>
            <person name="Bartholomeu D.C."/>
            <person name="Nilsson D."/>
            <person name="Aggarwal G."/>
            <person name="Tran A.N."/>
            <person name="Ghedin E."/>
            <person name="Worthey E.A."/>
            <person name="Delcher A.L."/>
            <person name="Blandin G."/>
            <person name="Westenberger S.J."/>
            <person name="Caler E."/>
            <person name="Cerqueira G.C."/>
            <person name="Branche C."/>
            <person name="Haas B."/>
            <person name="Anupama A."/>
            <person name="Arner E."/>
            <person name="Aslund L."/>
            <person name="Attipoe P."/>
            <person name="Bontempi E."/>
            <person name="Bringaud F."/>
            <person name="Burton P."/>
            <person name="Cadag E."/>
            <person name="Campbell D.A."/>
            <person name="Carrington M."/>
            <person name="Crabtree J."/>
            <person name="Darban H."/>
            <person name="da Silveira J.F."/>
            <person name="de Jong P."/>
            <person name="Edwards K."/>
            <person name="Englund P.T."/>
            <person name="Fazelina G."/>
            <person name="Feldblyum T."/>
            <person name="Ferella M."/>
            <person name="Frasch A.C."/>
            <person name="Gull K."/>
            <person name="Horn D."/>
            <person name="Hou L."/>
            <person name="Huang Y."/>
            <person name="Kindlund E."/>
            <person name="Klingbeil M."/>
            <person name="Kluge S."/>
            <person name="Koo H."/>
            <person name="Lacerda D."/>
            <person name="Levin M.J."/>
            <person name="Lorenzi H."/>
            <person name="Louie T."/>
            <person name="Machado C.R."/>
            <person name="McCulloch R."/>
            <person name="McKenna A."/>
            <person name="Mizuno Y."/>
            <person name="Mottram J.C."/>
            <person name="Nelson S."/>
            <person name="Ochaya S."/>
            <person name="Osoegawa K."/>
            <person name="Pai G."/>
            <person name="Parsons M."/>
            <person name="Pentony M."/>
            <person name="Pettersson U."/>
            <person name="Pop M."/>
            <person name="Ramirez J.L."/>
            <person name="Rinta J."/>
            <person name="Robertson L."/>
            <person name="Salzberg S.L."/>
            <person name="Sanchez D.O."/>
            <person name="Seyler A."/>
            <person name="Sharma R."/>
            <person name="Shetty J."/>
            <person name="Simpson A.J."/>
            <person name="Sisk E."/>
            <person name="Tammi M.T."/>
            <person name="Tarleton R."/>
            <person name="Teixeira S."/>
            <person name="Van Aken S."/>
            <person name="Vogt C."/>
            <person name="Ward P.N."/>
            <person name="Wickstead B."/>
            <person name="Wortman J."/>
            <person name="White O."/>
            <person name="Fraser C.M."/>
            <person name="Stuart K.D."/>
            <person name="Andersson B."/>
        </authorList>
    </citation>
    <scope>NUCLEOTIDE SEQUENCE [LARGE SCALE GENOMIC DNA]</scope>
    <source>
        <strain evidence="1 2">CL Brener</strain>
    </source>
</reference>